<dbReference type="EMBL" id="CP040759">
    <property type="protein sequence ID" value="QDA35768.1"/>
    <property type="molecule type" value="Genomic_DNA"/>
</dbReference>
<sequence>MSSSDGFEQSDWQGLSGADQDTLRVWLQATIDLQPLAKAAGVDQESKGSMIAQGLAVEDNHAIYGYTLNLTDKGWLAIEWLSRNDISIPLYGSFESQPQSSGLSI</sequence>
<name>A0A4Y5SS26_9RHOB</name>
<reference evidence="2" key="1">
    <citation type="submission" date="2019-05" db="EMBL/GenBank/DDBJ databases">
        <title>Tamlana fucoidanivorans sp. nov., isolated from the surface of algae collected from Fujian province in China.</title>
        <authorList>
            <person name="Li J."/>
        </authorList>
    </citation>
    <scope>NUCLEOTIDE SEQUENCE [LARGE SCALE GENOMIC DNA]</scope>
    <source>
        <strain evidence="2">2251</strain>
        <plasmid evidence="2">unnamed8</plasmid>
    </source>
</reference>
<evidence type="ECO:0000313" key="1">
    <source>
        <dbReference type="EMBL" id="QDA35768.1"/>
    </source>
</evidence>
<dbReference type="AlphaFoldDB" id="A0A4Y5SS26"/>
<keyword evidence="1" id="KW-0614">Plasmid</keyword>
<geneLocation type="plasmid" evidence="1 2">
    <name>unnamed8</name>
</geneLocation>
<protein>
    <submittedName>
        <fullName evidence="1">Uncharacterized protein</fullName>
    </submittedName>
</protein>
<accession>A0A4Y5SS26</accession>
<gene>
    <name evidence="1" type="ORF">E4191_16515</name>
</gene>
<dbReference type="KEGG" id="plia:E4191_16515"/>
<dbReference type="Proteomes" id="UP000296374">
    <property type="component" value="Plasmid unnamed8"/>
</dbReference>
<dbReference type="RefSeq" id="WP_139615591.1">
    <property type="nucleotide sequence ID" value="NZ_CP040759.1"/>
</dbReference>
<proteinExistence type="predicted"/>
<evidence type="ECO:0000313" key="2">
    <source>
        <dbReference type="Proteomes" id="UP000296374"/>
    </source>
</evidence>
<organism evidence="1 2">
    <name type="scientific">Paracoccus liaowanqingii</name>
    <dbReference type="NCBI Taxonomy" id="2560053"/>
    <lineage>
        <taxon>Bacteria</taxon>
        <taxon>Pseudomonadati</taxon>
        <taxon>Pseudomonadota</taxon>
        <taxon>Alphaproteobacteria</taxon>
        <taxon>Rhodobacterales</taxon>
        <taxon>Paracoccaceae</taxon>
        <taxon>Paracoccus</taxon>
    </lineage>
</organism>